<evidence type="ECO:0000256" key="6">
    <source>
        <dbReference type="SAM" id="Phobius"/>
    </source>
</evidence>
<keyword evidence="3 6" id="KW-0812">Transmembrane</keyword>
<organism evidence="9 10">
    <name type="scientific">Sphingobacterium psychroaquaticum</name>
    <dbReference type="NCBI Taxonomy" id="561061"/>
    <lineage>
        <taxon>Bacteria</taxon>
        <taxon>Pseudomonadati</taxon>
        <taxon>Bacteroidota</taxon>
        <taxon>Sphingobacteriia</taxon>
        <taxon>Sphingobacteriales</taxon>
        <taxon>Sphingobacteriaceae</taxon>
        <taxon>Sphingobacterium</taxon>
    </lineage>
</organism>
<evidence type="ECO:0000256" key="3">
    <source>
        <dbReference type="ARBA" id="ARBA00022692"/>
    </source>
</evidence>
<dbReference type="AlphaFoldDB" id="A0A1X7LC26"/>
<dbReference type="OrthoDB" id="9761531at2"/>
<sequence>MVKKETPLDRRRMPFFRLCVCYGCGVLIGFYMDFPAVSVTVVAAMVGILVMVFFWLEVINKRFNHIIIPYLVLFIFLFLGMFGIMVGQSRYQPTYFGNSNLPFLSGIIADEPLYREKTIRFPVHVDYALNNGQTERAIGALMVTVWRDTIDDNYQYGDRIVFQNNSTEISPAWNPRQFDYRLYLEKKQIYRQALFQRTQLEVIGHHEGQVITDFALRIRAHLITKFHHFVGDQTTFQISSALIFGYRTAMATDVLEAFTNTGTIHVLSVSGLHVGIVFMLLNYLLRFMDRWKYGKLLRLTLTLFCIWAYVILTGMAPAILRAGIMITFFLIASAFEKKQNNLNTLFASALFILIFDPTMLFDIGFQLSYLAVLGLFTLYPLMLRTIRVPQNWVMRQVCQLTFISLAAQLFTAPLALYYFHQFPNLFLLGNLFIALPSTVIMYVGIALAFCPIEEVNALLGLILHQVVQFMFVGLQWIDNLPYAVTKGIHFTGWQVVVSSSAIWLLYLVWMRHQKKLLPILGLTLILLALGVSWNAVRNVDLRMIRIYNTQRNLSMAIIDRGKVTLFSTLDSLTHPQLRFHVWRDLEYYASDLSAIRFVSIRDSVKSGTLIRGGGATILVVENGFSGQEAEVPDILIWRDKRVRRLRDIPKDWTHTTLIFDGIHTVVGLERLQATADSLGLSYYVLKDNFAYFWDKNK</sequence>
<evidence type="ECO:0000313" key="10">
    <source>
        <dbReference type="Proteomes" id="UP000192980"/>
    </source>
</evidence>
<evidence type="ECO:0000256" key="4">
    <source>
        <dbReference type="ARBA" id="ARBA00022989"/>
    </source>
</evidence>
<feature type="transmembrane region" description="Helical" evidence="6">
    <location>
        <begin position="425"/>
        <end position="450"/>
    </location>
</feature>
<dbReference type="GO" id="GO:0005886">
    <property type="term" value="C:plasma membrane"/>
    <property type="evidence" value="ECO:0007669"/>
    <property type="project" value="UniProtKB-SubCell"/>
</dbReference>
<feature type="transmembrane region" description="Helical" evidence="6">
    <location>
        <begin position="37"/>
        <end position="56"/>
    </location>
</feature>
<keyword evidence="10" id="KW-1185">Reference proteome</keyword>
<evidence type="ECO:0000313" key="9">
    <source>
        <dbReference type="EMBL" id="SMG51381.1"/>
    </source>
</evidence>
<feature type="transmembrane region" description="Helical" evidence="6">
    <location>
        <begin position="457"/>
        <end position="477"/>
    </location>
</feature>
<reference evidence="9 10" key="1">
    <citation type="submission" date="2017-04" db="EMBL/GenBank/DDBJ databases">
        <authorList>
            <person name="Afonso C.L."/>
            <person name="Miller P.J."/>
            <person name="Scott M.A."/>
            <person name="Spackman E."/>
            <person name="Goraichik I."/>
            <person name="Dimitrov K.M."/>
            <person name="Suarez D.L."/>
            <person name="Swayne D.E."/>
        </authorList>
    </citation>
    <scope>NUCLEOTIDE SEQUENCE [LARGE SCALE GENOMIC DNA]</scope>
    <source>
        <strain evidence="9 10">DSM 22418</strain>
    </source>
</reference>
<dbReference type="Pfam" id="PF03772">
    <property type="entry name" value="Competence"/>
    <property type="match status" value="1"/>
</dbReference>
<comment type="subcellular location">
    <subcellularLocation>
        <location evidence="1">Cell membrane</location>
        <topology evidence="1">Multi-pass membrane protein</topology>
    </subcellularLocation>
</comment>
<name>A0A1X7LC26_9SPHI</name>
<dbReference type="RefSeq" id="WP_085474532.1">
    <property type="nucleotide sequence ID" value="NZ_FXAU01000009.1"/>
</dbReference>
<dbReference type="PANTHER" id="PTHR30619">
    <property type="entry name" value="DNA INTERNALIZATION/COMPETENCE PROTEIN COMEC/REC2"/>
    <property type="match status" value="1"/>
</dbReference>
<evidence type="ECO:0000259" key="8">
    <source>
        <dbReference type="Pfam" id="PF13567"/>
    </source>
</evidence>
<dbReference type="InterPro" id="IPR052159">
    <property type="entry name" value="Competence_DNA_uptake"/>
</dbReference>
<feature type="transmembrane region" description="Helical" evidence="6">
    <location>
        <begin position="489"/>
        <end position="509"/>
    </location>
</feature>
<feature type="transmembrane region" description="Helical" evidence="6">
    <location>
        <begin position="264"/>
        <end position="284"/>
    </location>
</feature>
<keyword evidence="2" id="KW-1003">Cell membrane</keyword>
<feature type="transmembrane region" description="Helical" evidence="6">
    <location>
        <begin position="318"/>
        <end position="335"/>
    </location>
</feature>
<feature type="domain" description="DUF4131" evidence="8">
    <location>
        <begin position="39"/>
        <end position="193"/>
    </location>
</feature>
<accession>A0A1X7LC26</accession>
<feature type="transmembrane region" description="Helical" evidence="6">
    <location>
        <begin position="398"/>
        <end position="419"/>
    </location>
</feature>
<dbReference type="Pfam" id="PF13567">
    <property type="entry name" value="DUF4131"/>
    <property type="match status" value="1"/>
</dbReference>
<keyword evidence="4 6" id="KW-1133">Transmembrane helix</keyword>
<evidence type="ECO:0000259" key="7">
    <source>
        <dbReference type="Pfam" id="PF03772"/>
    </source>
</evidence>
<evidence type="ECO:0000256" key="5">
    <source>
        <dbReference type="ARBA" id="ARBA00023136"/>
    </source>
</evidence>
<feature type="transmembrane region" description="Helical" evidence="6">
    <location>
        <begin position="516"/>
        <end position="536"/>
    </location>
</feature>
<dbReference type="EMBL" id="FXAU01000009">
    <property type="protein sequence ID" value="SMG51381.1"/>
    <property type="molecule type" value="Genomic_DNA"/>
</dbReference>
<feature type="transmembrane region" description="Helical" evidence="6">
    <location>
        <begin position="296"/>
        <end position="312"/>
    </location>
</feature>
<gene>
    <name evidence="9" type="ORF">SAMN05660862_3857</name>
</gene>
<dbReference type="NCBIfam" id="TIGR00360">
    <property type="entry name" value="ComEC_N-term"/>
    <property type="match status" value="1"/>
</dbReference>
<dbReference type="InterPro" id="IPR004477">
    <property type="entry name" value="ComEC_N"/>
</dbReference>
<feature type="transmembrane region" description="Helical" evidence="6">
    <location>
        <begin position="367"/>
        <end position="386"/>
    </location>
</feature>
<dbReference type="PANTHER" id="PTHR30619:SF1">
    <property type="entry name" value="RECOMBINATION PROTEIN 2"/>
    <property type="match status" value="1"/>
</dbReference>
<evidence type="ECO:0000256" key="1">
    <source>
        <dbReference type="ARBA" id="ARBA00004651"/>
    </source>
</evidence>
<feature type="transmembrane region" description="Helical" evidence="6">
    <location>
        <begin position="68"/>
        <end position="86"/>
    </location>
</feature>
<feature type="transmembrane region" description="Helical" evidence="6">
    <location>
        <begin position="342"/>
        <end position="361"/>
    </location>
</feature>
<dbReference type="STRING" id="561061.SAMN05660862_3857"/>
<protein>
    <submittedName>
        <fullName evidence="9">Competence protein ComEC</fullName>
    </submittedName>
</protein>
<keyword evidence="5 6" id="KW-0472">Membrane</keyword>
<proteinExistence type="predicted"/>
<evidence type="ECO:0000256" key="2">
    <source>
        <dbReference type="ARBA" id="ARBA00022475"/>
    </source>
</evidence>
<dbReference type="Proteomes" id="UP000192980">
    <property type="component" value="Unassembled WGS sequence"/>
</dbReference>
<dbReference type="InterPro" id="IPR025405">
    <property type="entry name" value="DUF4131"/>
</dbReference>
<feature type="domain" description="ComEC/Rec2-related protein" evidence="7">
    <location>
        <begin position="242"/>
        <end position="511"/>
    </location>
</feature>
<feature type="transmembrane region" description="Helical" evidence="6">
    <location>
        <begin position="12"/>
        <end position="31"/>
    </location>
</feature>